<gene>
    <name evidence="1" type="ORF">WKI67_09370</name>
</gene>
<keyword evidence="2" id="KW-1185">Reference proteome</keyword>
<reference evidence="1" key="1">
    <citation type="submission" date="2024-03" db="EMBL/GenBank/DDBJ databases">
        <title>Novel Streptomyces species of biotechnological and ecological value are a feature of Machair soil.</title>
        <authorList>
            <person name="Prole J.R."/>
            <person name="Goodfellow M."/>
            <person name="Allenby N."/>
            <person name="Ward A.C."/>
        </authorList>
    </citation>
    <scope>NUCLEOTIDE SEQUENCE</scope>
    <source>
        <strain evidence="1">MS2.AVA.5</strain>
    </source>
</reference>
<protein>
    <submittedName>
        <fullName evidence="1">SDR family oxidoreductase</fullName>
    </submittedName>
</protein>
<name>A0ACC6PQB0_9ACTN</name>
<dbReference type="EMBL" id="JBBKAJ010000022">
    <property type="protein sequence ID" value="MEJ8633605.1"/>
    <property type="molecule type" value="Genomic_DNA"/>
</dbReference>
<accession>A0ACC6PQB0</accession>
<proteinExistence type="predicted"/>
<comment type="caution">
    <text evidence="1">The sequence shown here is derived from an EMBL/GenBank/DDBJ whole genome shotgun (WGS) entry which is preliminary data.</text>
</comment>
<evidence type="ECO:0000313" key="1">
    <source>
        <dbReference type="EMBL" id="MEJ8633605.1"/>
    </source>
</evidence>
<sequence>MPKIPNPDAASLLREPLPLRGRTALVTGASRRGGIGYAVARRLAAYGASVHLHHHVPHDAAQPWGADPDGPRAVAEGVREALGDPSAAVFHGPGDLSDPAAPAELVTTAAEALGGRLDILVANHALSGGDGPLDTIDAGMLDAHWAVDARSVILLVQAYARLRAALPERTPGGRVVMMTSGQDIAGGMPQEIAYALAKGALASATRSLATSLADLLVTVNTVNPGPVDTDYLDGEVYEEIAGMFPAGRWGMPDDPARLIAWLATDEAEWITGEVINSEGGFRR</sequence>
<organism evidence="1 2">
    <name type="scientific">Streptomyces achmelvichensis</name>
    <dbReference type="NCBI Taxonomy" id="3134111"/>
    <lineage>
        <taxon>Bacteria</taxon>
        <taxon>Bacillati</taxon>
        <taxon>Actinomycetota</taxon>
        <taxon>Actinomycetes</taxon>
        <taxon>Kitasatosporales</taxon>
        <taxon>Streptomycetaceae</taxon>
        <taxon>Streptomyces</taxon>
    </lineage>
</organism>
<evidence type="ECO:0000313" key="2">
    <source>
        <dbReference type="Proteomes" id="UP001377168"/>
    </source>
</evidence>
<dbReference type="Proteomes" id="UP001377168">
    <property type="component" value="Unassembled WGS sequence"/>
</dbReference>